<protein>
    <submittedName>
        <fullName evidence="2">Uncharacterized protein</fullName>
    </submittedName>
</protein>
<reference evidence="2" key="1">
    <citation type="journal article" date="2023" name="Mol. Phylogenet. Evol.">
        <title>Genome-scale phylogeny and comparative genomics of the fungal order Sordariales.</title>
        <authorList>
            <person name="Hensen N."/>
            <person name="Bonometti L."/>
            <person name="Westerberg I."/>
            <person name="Brannstrom I.O."/>
            <person name="Guillou S."/>
            <person name="Cros-Aarteil S."/>
            <person name="Calhoun S."/>
            <person name="Haridas S."/>
            <person name="Kuo A."/>
            <person name="Mondo S."/>
            <person name="Pangilinan J."/>
            <person name="Riley R."/>
            <person name="LaButti K."/>
            <person name="Andreopoulos B."/>
            <person name="Lipzen A."/>
            <person name="Chen C."/>
            <person name="Yan M."/>
            <person name="Daum C."/>
            <person name="Ng V."/>
            <person name="Clum A."/>
            <person name="Steindorff A."/>
            <person name="Ohm R.A."/>
            <person name="Martin F."/>
            <person name="Silar P."/>
            <person name="Natvig D.O."/>
            <person name="Lalanne C."/>
            <person name="Gautier V."/>
            <person name="Ament-Velasquez S.L."/>
            <person name="Kruys A."/>
            <person name="Hutchinson M.I."/>
            <person name="Powell A.J."/>
            <person name="Barry K."/>
            <person name="Miller A.N."/>
            <person name="Grigoriev I.V."/>
            <person name="Debuchy R."/>
            <person name="Gladieux P."/>
            <person name="Hiltunen Thoren M."/>
            <person name="Johannesson H."/>
        </authorList>
    </citation>
    <scope>NUCLEOTIDE SEQUENCE</scope>
    <source>
        <strain evidence="2">SMH4131-1</strain>
    </source>
</reference>
<accession>A0AAE0I2R3</accession>
<dbReference type="AlphaFoldDB" id="A0AAE0I2R3"/>
<name>A0AAE0I2R3_9PEZI</name>
<proteinExistence type="predicted"/>
<sequence>MEDTTSHKQAKASKSSQYRKFWTTVRSPNWEPYKNEWFVAPGERRRSPSYRRRGPRGWHGYPCERCIVVSKYYEHLVYINHDLYPDENGNLNRAIQESLSLSRPNPRLAVSTDVQLEQLLPTGPLLRTLATFRQISSLAATDRVPNHINFNDIWDRIQRMPLAQHEIIRNCAKYAKIMRQRGIEAGKPFRLPDQIETEPGTAQLSSTAYNSQQAGYYPRSSGSGQPAAQPVENFQYPGQQVGTALQQQQQQQPYGYHQQVNVRPLESPYATLFAPQPYGAQQANPPQPHGYGEYGRDTDQASQSHDDRIRASYGRALQSSRDTRQQYGDVQAKPILSPI</sequence>
<gene>
    <name evidence="2" type="ORF">B0T19DRAFT_405208</name>
</gene>
<evidence type="ECO:0000313" key="2">
    <source>
        <dbReference type="EMBL" id="KAK3317518.1"/>
    </source>
</evidence>
<feature type="compositionally biased region" description="Basic and acidic residues" evidence="1">
    <location>
        <begin position="294"/>
        <end position="310"/>
    </location>
</feature>
<reference evidence="2" key="2">
    <citation type="submission" date="2023-06" db="EMBL/GenBank/DDBJ databases">
        <authorList>
            <consortium name="Lawrence Berkeley National Laboratory"/>
            <person name="Haridas S."/>
            <person name="Hensen N."/>
            <person name="Bonometti L."/>
            <person name="Westerberg I."/>
            <person name="Brannstrom I.O."/>
            <person name="Guillou S."/>
            <person name="Cros-Aarteil S."/>
            <person name="Calhoun S."/>
            <person name="Kuo A."/>
            <person name="Mondo S."/>
            <person name="Pangilinan J."/>
            <person name="Riley R."/>
            <person name="Labutti K."/>
            <person name="Andreopoulos B."/>
            <person name="Lipzen A."/>
            <person name="Chen C."/>
            <person name="Yanf M."/>
            <person name="Daum C."/>
            <person name="Ng V."/>
            <person name="Clum A."/>
            <person name="Steindorff A."/>
            <person name="Ohm R."/>
            <person name="Martin F."/>
            <person name="Silar P."/>
            <person name="Natvig D."/>
            <person name="Lalanne C."/>
            <person name="Gautier V."/>
            <person name="Ament-Velasquez S.L."/>
            <person name="Kruys A."/>
            <person name="Hutchinson M.I."/>
            <person name="Powell A.J."/>
            <person name="Barry K."/>
            <person name="Miller A.N."/>
            <person name="Grigoriev I.V."/>
            <person name="Debuchy R."/>
            <person name="Gladieux P."/>
            <person name="Thoren M.H."/>
            <person name="Johannesson H."/>
        </authorList>
    </citation>
    <scope>NUCLEOTIDE SEQUENCE</scope>
    <source>
        <strain evidence="2">SMH4131-1</strain>
    </source>
</reference>
<evidence type="ECO:0000313" key="3">
    <source>
        <dbReference type="Proteomes" id="UP001286456"/>
    </source>
</evidence>
<feature type="compositionally biased region" description="Polar residues" evidence="1">
    <location>
        <begin position="317"/>
        <end position="328"/>
    </location>
</feature>
<comment type="caution">
    <text evidence="2">The sequence shown here is derived from an EMBL/GenBank/DDBJ whole genome shotgun (WGS) entry which is preliminary data.</text>
</comment>
<dbReference type="Proteomes" id="UP001286456">
    <property type="component" value="Unassembled WGS sequence"/>
</dbReference>
<organism evidence="2 3">
    <name type="scientific">Cercophora scortea</name>
    <dbReference type="NCBI Taxonomy" id="314031"/>
    <lineage>
        <taxon>Eukaryota</taxon>
        <taxon>Fungi</taxon>
        <taxon>Dikarya</taxon>
        <taxon>Ascomycota</taxon>
        <taxon>Pezizomycotina</taxon>
        <taxon>Sordariomycetes</taxon>
        <taxon>Sordariomycetidae</taxon>
        <taxon>Sordariales</taxon>
        <taxon>Lasiosphaeriaceae</taxon>
        <taxon>Cercophora</taxon>
    </lineage>
</organism>
<evidence type="ECO:0000256" key="1">
    <source>
        <dbReference type="SAM" id="MobiDB-lite"/>
    </source>
</evidence>
<keyword evidence="3" id="KW-1185">Reference proteome</keyword>
<feature type="region of interest" description="Disordered" evidence="1">
    <location>
        <begin position="276"/>
        <end position="339"/>
    </location>
</feature>
<dbReference type="EMBL" id="JAUEPO010000007">
    <property type="protein sequence ID" value="KAK3317518.1"/>
    <property type="molecule type" value="Genomic_DNA"/>
</dbReference>